<sequence length="106" mass="12057">LLRFGSHALGQPHERGNEPRTFSFLGFTHYVGRSRRGRFVVGRKTDGKRLGRKLKQLNERLRALRSQGGAAMLAYLTRHLRGHIQYYGVSGNSRALAGYLYQATRL</sequence>
<evidence type="ECO:0000313" key="2">
    <source>
        <dbReference type="Proteomes" id="UP000483379"/>
    </source>
</evidence>
<dbReference type="EMBL" id="JAAIJQ010000380">
    <property type="protein sequence ID" value="NEV65491.1"/>
    <property type="molecule type" value="Genomic_DNA"/>
</dbReference>
<gene>
    <name evidence="1" type="ORF">G3446_27380</name>
</gene>
<feature type="non-terminal residue" evidence="1">
    <location>
        <position position="1"/>
    </location>
</feature>
<evidence type="ECO:0000313" key="1">
    <source>
        <dbReference type="EMBL" id="NEV65491.1"/>
    </source>
</evidence>
<keyword evidence="2" id="KW-1185">Reference proteome</keyword>
<dbReference type="Proteomes" id="UP000483379">
    <property type="component" value="Unassembled WGS sequence"/>
</dbReference>
<keyword evidence="1" id="KW-0548">Nucleotidyltransferase</keyword>
<keyword evidence="1" id="KW-0695">RNA-directed DNA polymerase</keyword>
<comment type="caution">
    <text evidence="1">The sequence shown here is derived from an EMBL/GenBank/DDBJ whole genome shotgun (WGS) entry which is preliminary data.</text>
</comment>
<organism evidence="1 2">
    <name type="scientific">Thiorhodococcus minor</name>
    <dbReference type="NCBI Taxonomy" id="57489"/>
    <lineage>
        <taxon>Bacteria</taxon>
        <taxon>Pseudomonadati</taxon>
        <taxon>Pseudomonadota</taxon>
        <taxon>Gammaproteobacteria</taxon>
        <taxon>Chromatiales</taxon>
        <taxon>Chromatiaceae</taxon>
        <taxon>Thiorhodococcus</taxon>
    </lineage>
</organism>
<protein>
    <submittedName>
        <fullName evidence="1">Group II intron reverse transcriptase/maturase</fullName>
    </submittedName>
</protein>
<feature type="non-terminal residue" evidence="1">
    <location>
        <position position="106"/>
    </location>
</feature>
<keyword evidence="1" id="KW-0808">Transferase</keyword>
<dbReference type="GO" id="GO:0003964">
    <property type="term" value="F:RNA-directed DNA polymerase activity"/>
    <property type="evidence" value="ECO:0007669"/>
    <property type="project" value="UniProtKB-KW"/>
</dbReference>
<dbReference type="AlphaFoldDB" id="A0A6M0K7V8"/>
<proteinExistence type="predicted"/>
<reference evidence="1 2" key="1">
    <citation type="submission" date="2020-02" db="EMBL/GenBank/DDBJ databases">
        <title>Genome sequences of Thiorhodococcus mannitoliphagus and Thiorhodococcus minor, purple sulfur photosynthetic bacteria in the gammaproteobacterial family, Chromatiaceae.</title>
        <authorList>
            <person name="Aviles F.A."/>
            <person name="Meyer T.E."/>
            <person name="Kyndt J.A."/>
        </authorList>
    </citation>
    <scope>NUCLEOTIDE SEQUENCE [LARGE SCALE GENOMIC DNA]</scope>
    <source>
        <strain evidence="1 2">DSM 11518</strain>
    </source>
</reference>
<name>A0A6M0K7V8_9GAMM</name>
<accession>A0A6M0K7V8</accession>